<feature type="domain" description="GIY-YIG" evidence="2">
    <location>
        <begin position="3"/>
        <end position="80"/>
    </location>
</feature>
<evidence type="ECO:0000256" key="1">
    <source>
        <dbReference type="ARBA" id="ARBA00007435"/>
    </source>
</evidence>
<protein>
    <submittedName>
        <fullName evidence="3">GIY-YIG nuclease family protein</fullName>
    </submittedName>
</protein>
<gene>
    <name evidence="3" type="ORF">GCM10023093_14600</name>
</gene>
<evidence type="ECO:0000313" key="3">
    <source>
        <dbReference type="EMBL" id="GAA4464390.1"/>
    </source>
</evidence>
<dbReference type="InterPro" id="IPR050190">
    <property type="entry name" value="UPF0213_domain"/>
</dbReference>
<dbReference type="Proteomes" id="UP001500067">
    <property type="component" value="Unassembled WGS sequence"/>
</dbReference>
<name>A0ABP8NB53_9BACT</name>
<comment type="similarity">
    <text evidence="1">Belongs to the UPF0213 family.</text>
</comment>
<dbReference type="RefSeq" id="WP_345080838.1">
    <property type="nucleotide sequence ID" value="NZ_BAABFA010000010.1"/>
</dbReference>
<dbReference type="CDD" id="cd10448">
    <property type="entry name" value="GIY-YIG_unchar_3"/>
    <property type="match status" value="1"/>
</dbReference>
<proteinExistence type="inferred from homology"/>
<dbReference type="PROSITE" id="PS50164">
    <property type="entry name" value="GIY_YIG"/>
    <property type="match status" value="1"/>
</dbReference>
<dbReference type="SUPFAM" id="SSF82771">
    <property type="entry name" value="GIY-YIG endonuclease"/>
    <property type="match status" value="1"/>
</dbReference>
<dbReference type="Pfam" id="PF01541">
    <property type="entry name" value="GIY-YIG"/>
    <property type="match status" value="1"/>
</dbReference>
<dbReference type="EMBL" id="BAABFA010000010">
    <property type="protein sequence ID" value="GAA4464390.1"/>
    <property type="molecule type" value="Genomic_DNA"/>
</dbReference>
<reference evidence="4" key="1">
    <citation type="journal article" date="2019" name="Int. J. Syst. Evol. Microbiol.">
        <title>The Global Catalogue of Microorganisms (GCM) 10K type strain sequencing project: providing services to taxonomists for standard genome sequencing and annotation.</title>
        <authorList>
            <consortium name="The Broad Institute Genomics Platform"/>
            <consortium name="The Broad Institute Genome Sequencing Center for Infectious Disease"/>
            <person name="Wu L."/>
            <person name="Ma J."/>
        </authorList>
    </citation>
    <scope>NUCLEOTIDE SEQUENCE [LARGE SCALE GENOMIC DNA]</scope>
    <source>
        <strain evidence="4">JCM 32105</strain>
    </source>
</reference>
<organism evidence="3 4">
    <name type="scientific">Nemorincola caseinilytica</name>
    <dbReference type="NCBI Taxonomy" id="2054315"/>
    <lineage>
        <taxon>Bacteria</taxon>
        <taxon>Pseudomonadati</taxon>
        <taxon>Bacteroidota</taxon>
        <taxon>Chitinophagia</taxon>
        <taxon>Chitinophagales</taxon>
        <taxon>Chitinophagaceae</taxon>
        <taxon>Nemorincola</taxon>
    </lineage>
</organism>
<dbReference type="InterPro" id="IPR000305">
    <property type="entry name" value="GIY-YIG_endonuc"/>
</dbReference>
<dbReference type="PANTHER" id="PTHR34477:SF5">
    <property type="entry name" value="BSL5627 PROTEIN"/>
    <property type="match status" value="1"/>
</dbReference>
<evidence type="ECO:0000313" key="4">
    <source>
        <dbReference type="Proteomes" id="UP001500067"/>
    </source>
</evidence>
<keyword evidence="4" id="KW-1185">Reference proteome</keyword>
<dbReference type="Gene3D" id="3.40.1440.10">
    <property type="entry name" value="GIY-YIG endonuclease"/>
    <property type="match status" value="1"/>
</dbReference>
<dbReference type="PANTHER" id="PTHR34477">
    <property type="entry name" value="UPF0213 PROTEIN YHBQ"/>
    <property type="match status" value="1"/>
</dbReference>
<sequence>MQKGGLVYIVCSPDKNVLYTGVTSDLEGRIWKHKSKFYENSFTAKYNCVMLVWYKYFDHIEEAIAEEKRIKAGSRKKKEALITGFNYEWRDLWDDIKDIRTY</sequence>
<evidence type="ECO:0000259" key="2">
    <source>
        <dbReference type="PROSITE" id="PS50164"/>
    </source>
</evidence>
<comment type="caution">
    <text evidence="3">The sequence shown here is derived from an EMBL/GenBank/DDBJ whole genome shotgun (WGS) entry which is preliminary data.</text>
</comment>
<accession>A0ABP8NB53</accession>
<dbReference type="InterPro" id="IPR035901">
    <property type="entry name" value="GIY-YIG_endonuc_sf"/>
</dbReference>